<keyword evidence="1" id="KW-0808">Transferase</keyword>
<dbReference type="Pfam" id="PF08541">
    <property type="entry name" value="ACP_syn_III_C"/>
    <property type="match status" value="1"/>
</dbReference>
<name>X1MDI0_9ZZZZ</name>
<dbReference type="AlphaFoldDB" id="X1MDI0"/>
<feature type="domain" description="Beta-ketoacyl-[acyl-carrier-protein] synthase III N-terminal" evidence="5">
    <location>
        <begin position="51"/>
        <end position="133"/>
    </location>
</feature>
<dbReference type="Pfam" id="PF08545">
    <property type="entry name" value="ACP_syn_III"/>
    <property type="match status" value="1"/>
</dbReference>
<feature type="non-terminal residue" evidence="6">
    <location>
        <position position="282"/>
    </location>
</feature>
<feature type="non-terminal residue" evidence="6">
    <location>
        <position position="1"/>
    </location>
</feature>
<evidence type="ECO:0000259" key="5">
    <source>
        <dbReference type="Pfam" id="PF08545"/>
    </source>
</evidence>
<evidence type="ECO:0008006" key="7">
    <source>
        <dbReference type="Google" id="ProtNLM"/>
    </source>
</evidence>
<dbReference type="GO" id="GO:0004315">
    <property type="term" value="F:3-oxoacyl-[acyl-carrier-protein] synthase activity"/>
    <property type="evidence" value="ECO:0007669"/>
    <property type="project" value="InterPro"/>
</dbReference>
<keyword evidence="2" id="KW-0012">Acyltransferase</keyword>
<feature type="domain" description="Beta-ketoacyl-[acyl-carrier-protein] synthase III C-terminal" evidence="4">
    <location>
        <begin position="183"/>
        <end position="273"/>
    </location>
</feature>
<evidence type="ECO:0000256" key="1">
    <source>
        <dbReference type="ARBA" id="ARBA00022679"/>
    </source>
</evidence>
<dbReference type="Gene3D" id="3.40.47.10">
    <property type="match status" value="2"/>
</dbReference>
<dbReference type="PANTHER" id="PTHR34069">
    <property type="entry name" value="3-OXOACYL-[ACYL-CARRIER-PROTEIN] SYNTHASE 3"/>
    <property type="match status" value="1"/>
</dbReference>
<keyword evidence="3" id="KW-0812">Transmembrane</keyword>
<dbReference type="InterPro" id="IPR016039">
    <property type="entry name" value="Thiolase-like"/>
</dbReference>
<accession>X1MDI0</accession>
<organism evidence="6">
    <name type="scientific">marine sediment metagenome</name>
    <dbReference type="NCBI Taxonomy" id="412755"/>
    <lineage>
        <taxon>unclassified sequences</taxon>
        <taxon>metagenomes</taxon>
        <taxon>ecological metagenomes</taxon>
    </lineage>
</organism>
<proteinExistence type="predicted"/>
<gene>
    <name evidence="6" type="ORF">S06H3_30498</name>
</gene>
<keyword evidence="3" id="KW-0472">Membrane</keyword>
<dbReference type="InterPro" id="IPR013751">
    <property type="entry name" value="ACP_syn_III_N"/>
</dbReference>
<feature type="transmembrane region" description="Helical" evidence="3">
    <location>
        <begin position="259"/>
        <end position="280"/>
    </location>
</feature>
<dbReference type="GO" id="GO:0044550">
    <property type="term" value="P:secondary metabolite biosynthetic process"/>
    <property type="evidence" value="ECO:0007669"/>
    <property type="project" value="TreeGrafter"/>
</dbReference>
<keyword evidence="3" id="KW-1133">Transmembrane helix</keyword>
<dbReference type="PANTHER" id="PTHR34069:SF2">
    <property type="entry name" value="BETA-KETOACYL-[ACYL-CARRIER-PROTEIN] SYNTHASE III"/>
    <property type="match status" value="1"/>
</dbReference>
<evidence type="ECO:0000256" key="2">
    <source>
        <dbReference type="ARBA" id="ARBA00023315"/>
    </source>
</evidence>
<dbReference type="SUPFAM" id="SSF53901">
    <property type="entry name" value="Thiolase-like"/>
    <property type="match status" value="1"/>
</dbReference>
<dbReference type="EMBL" id="BARV01017964">
    <property type="protein sequence ID" value="GAI29333.1"/>
    <property type="molecule type" value="Genomic_DNA"/>
</dbReference>
<sequence>CLKNSRYKASELDVIIYAAITRYKGTLKFYAEPTMSLFIKNKLGARSAMNFEITSACASMFAGAYVLDNMIKAGVVQNGMVISGECTTPNSETAVKEIKDPIDDQFASLTLGDAGAAFILDKSPDDKEGIDAIEFVTVAEFADLCFGMPSEFRPGSAMYTKAVEIHQEVIKRFPLLQEEVFKKYGKKPSDYDFIIPHQTSIRAIKAGLKADREYGKYSKEEMPEALFSLQEYGNTASTSHFVVLYKGLKEKKIKEGSRVGFHAFASGITFGFASATIGALKV</sequence>
<reference evidence="6" key="1">
    <citation type="journal article" date="2014" name="Front. Microbiol.">
        <title>High frequency of phylogenetically diverse reductive dehalogenase-homologous genes in deep subseafloor sedimentary metagenomes.</title>
        <authorList>
            <person name="Kawai M."/>
            <person name="Futagami T."/>
            <person name="Toyoda A."/>
            <person name="Takaki Y."/>
            <person name="Nishi S."/>
            <person name="Hori S."/>
            <person name="Arai W."/>
            <person name="Tsubouchi T."/>
            <person name="Morono Y."/>
            <person name="Uchiyama I."/>
            <person name="Ito T."/>
            <person name="Fujiyama A."/>
            <person name="Inagaki F."/>
            <person name="Takami H."/>
        </authorList>
    </citation>
    <scope>NUCLEOTIDE SEQUENCE</scope>
    <source>
        <strain evidence="6">Expedition CK06-06</strain>
    </source>
</reference>
<dbReference type="GO" id="GO:0006633">
    <property type="term" value="P:fatty acid biosynthetic process"/>
    <property type="evidence" value="ECO:0007669"/>
    <property type="project" value="InterPro"/>
</dbReference>
<dbReference type="InterPro" id="IPR013747">
    <property type="entry name" value="ACP_syn_III_C"/>
</dbReference>
<protein>
    <recommendedName>
        <fullName evidence="7">Beta-ketoacyl-[acyl-carrier-protein] synthase III C-terminal domain-containing protein</fullName>
    </recommendedName>
</protein>
<evidence type="ECO:0000259" key="4">
    <source>
        <dbReference type="Pfam" id="PF08541"/>
    </source>
</evidence>
<evidence type="ECO:0000313" key="6">
    <source>
        <dbReference type="EMBL" id="GAI29333.1"/>
    </source>
</evidence>
<comment type="caution">
    <text evidence="6">The sequence shown here is derived from an EMBL/GenBank/DDBJ whole genome shotgun (WGS) entry which is preliminary data.</text>
</comment>
<evidence type="ECO:0000256" key="3">
    <source>
        <dbReference type="SAM" id="Phobius"/>
    </source>
</evidence>